<keyword evidence="6 12" id="KW-0134">Cell wall</keyword>
<dbReference type="InterPro" id="IPR000070">
    <property type="entry name" value="Pectinesterase_cat"/>
</dbReference>
<dbReference type="AlphaFoldDB" id="A0AAV0PK11"/>
<keyword evidence="12" id="KW-0732">Signal</keyword>
<dbReference type="Gene3D" id="2.160.20.10">
    <property type="entry name" value="Single-stranded right-handed beta-helix, Pectin lyase-like"/>
    <property type="match status" value="1"/>
</dbReference>
<evidence type="ECO:0000256" key="7">
    <source>
        <dbReference type="ARBA" id="ARBA00022801"/>
    </source>
</evidence>
<dbReference type="SMART" id="SM00856">
    <property type="entry name" value="PMEI"/>
    <property type="match status" value="1"/>
</dbReference>
<dbReference type="Pfam" id="PF04043">
    <property type="entry name" value="PMEI"/>
    <property type="match status" value="1"/>
</dbReference>
<comment type="similarity">
    <text evidence="3">In the N-terminal section; belongs to the PMEI family.</text>
</comment>
<comment type="pathway">
    <text evidence="2 12">Glycan metabolism; pectin degradation; 2-dehydro-3-deoxy-D-gluconate from pectin: step 1/5.</text>
</comment>
<evidence type="ECO:0000256" key="2">
    <source>
        <dbReference type="ARBA" id="ARBA00005184"/>
    </source>
</evidence>
<keyword evidence="10" id="KW-0325">Glycoprotein</keyword>
<keyword evidence="12" id="KW-0964">Secreted</keyword>
<dbReference type="FunFam" id="2.160.20.10:FF:000001">
    <property type="entry name" value="Pectinesterase"/>
    <property type="match status" value="1"/>
</dbReference>
<dbReference type="NCBIfam" id="TIGR01614">
    <property type="entry name" value="PME_inhib"/>
    <property type="match status" value="1"/>
</dbReference>
<dbReference type="SUPFAM" id="SSF51126">
    <property type="entry name" value="Pectin lyase-like"/>
    <property type="match status" value="1"/>
</dbReference>
<dbReference type="InterPro" id="IPR035513">
    <property type="entry name" value="Invertase/methylesterase_inhib"/>
</dbReference>
<comment type="function">
    <text evidence="12">Acts in the modification of cell walls via demethylesterification of cell wall pectin.</text>
</comment>
<comment type="similarity">
    <text evidence="4">In the C-terminal section; belongs to the pectinesterase family.</text>
</comment>
<dbReference type="InterPro" id="IPR012334">
    <property type="entry name" value="Pectin_lyas_fold"/>
</dbReference>
<evidence type="ECO:0000256" key="12">
    <source>
        <dbReference type="RuleBase" id="RU000589"/>
    </source>
</evidence>
<dbReference type="Pfam" id="PF01095">
    <property type="entry name" value="Pectinesterase"/>
    <property type="match status" value="1"/>
</dbReference>
<dbReference type="FunFam" id="1.20.140.40:FF:000010">
    <property type="entry name" value="Pectinesterase"/>
    <property type="match status" value="1"/>
</dbReference>
<dbReference type="EC" id="3.1.1.11" evidence="5 12"/>
<keyword evidence="8 12" id="KW-0063">Aspartyl esterase</keyword>
<gene>
    <name evidence="14" type="ORF">LITE_LOCUS38700</name>
</gene>
<dbReference type="InterPro" id="IPR006501">
    <property type="entry name" value="Pectinesterase_inhib_dom"/>
</dbReference>
<feature type="active site" evidence="11">
    <location>
        <position position="406"/>
    </location>
</feature>
<evidence type="ECO:0000256" key="3">
    <source>
        <dbReference type="ARBA" id="ARBA00006027"/>
    </source>
</evidence>
<accession>A0AAV0PK11</accession>
<dbReference type="GO" id="GO:0045490">
    <property type="term" value="P:pectin catabolic process"/>
    <property type="evidence" value="ECO:0007669"/>
    <property type="project" value="UniProtKB-UniRule"/>
</dbReference>
<comment type="subcellular location">
    <subcellularLocation>
        <location evidence="1 12">Secreted</location>
        <location evidence="1 12">Cell wall</location>
    </subcellularLocation>
</comment>
<sequence>MIHSIFPIVLVLIGTVAAGVDNSAAAAAPPNSSTTEYNQYHLPSPTPQIHAHHAVLRSACSSTRFPDLCFSAVAAAVPGSAEALATQKDVIEASINITCRAVQRNFFAVESLIDSAGGRLSRRETTALHDCLETIDATLDELHVALRDLKKKRRRKSLNRHAADLKTLLSSAMTNQETCLDGFSHDGADRRVREKLLEGQVHVERMCSNVLAMIRNMTDADIEAAGVEEDEEEQQQPEWLSAGDRRLLQSPDTAAANVTVAGDGSGDYVTVGEAVEAAPNKSSERYVIRIKAGVYRENVEVVKSKTNIMFVGDGRATTIITGSRSVVDGFTTFKSATVAVKGKGFLARDITFENTAGHAKHQAVALRVGADQSAFYRCDILGHQDTLYVHSNRQFFVNCLVTGTVDFIFGNAAAVLQDCDIHARVPGPGQKNMVTAQGRKDPNQNTGIVIQRSRIGATADLLLQTAAGNGSYPTYLGRPWKEYSRTVVMESEIGGVVHSAGWAEWNASFGLATLYYGEFRNRGAGANTTERVGWGGYKVMEDESEAAGFTAGEFIGGGSWLGSTTFPFSLGL</sequence>
<evidence type="ECO:0000256" key="9">
    <source>
        <dbReference type="ARBA" id="ARBA00023157"/>
    </source>
</evidence>
<reference evidence="14" key="1">
    <citation type="submission" date="2022-08" db="EMBL/GenBank/DDBJ databases">
        <authorList>
            <person name="Gutierrez-Valencia J."/>
        </authorList>
    </citation>
    <scope>NUCLEOTIDE SEQUENCE</scope>
</reference>
<dbReference type="CDD" id="cd15798">
    <property type="entry name" value="PMEI-like_3"/>
    <property type="match status" value="1"/>
</dbReference>
<evidence type="ECO:0000313" key="15">
    <source>
        <dbReference type="Proteomes" id="UP001154282"/>
    </source>
</evidence>
<evidence type="ECO:0000256" key="5">
    <source>
        <dbReference type="ARBA" id="ARBA00013229"/>
    </source>
</evidence>
<evidence type="ECO:0000256" key="10">
    <source>
        <dbReference type="ARBA" id="ARBA00023180"/>
    </source>
</evidence>
<evidence type="ECO:0000259" key="13">
    <source>
        <dbReference type="SMART" id="SM00856"/>
    </source>
</evidence>
<evidence type="ECO:0000256" key="11">
    <source>
        <dbReference type="PROSITE-ProRule" id="PRU10040"/>
    </source>
</evidence>
<feature type="chain" id="PRO_5043094400" description="Pectinesterase" evidence="12">
    <location>
        <begin position="19"/>
        <end position="572"/>
    </location>
</feature>
<organism evidence="14 15">
    <name type="scientific">Linum tenue</name>
    <dbReference type="NCBI Taxonomy" id="586396"/>
    <lineage>
        <taxon>Eukaryota</taxon>
        <taxon>Viridiplantae</taxon>
        <taxon>Streptophyta</taxon>
        <taxon>Embryophyta</taxon>
        <taxon>Tracheophyta</taxon>
        <taxon>Spermatophyta</taxon>
        <taxon>Magnoliopsida</taxon>
        <taxon>eudicotyledons</taxon>
        <taxon>Gunneridae</taxon>
        <taxon>Pentapetalae</taxon>
        <taxon>rosids</taxon>
        <taxon>fabids</taxon>
        <taxon>Malpighiales</taxon>
        <taxon>Linaceae</taxon>
        <taxon>Linum</taxon>
    </lineage>
</organism>
<proteinExistence type="inferred from homology"/>
<dbReference type="PROSITE" id="PS00800">
    <property type="entry name" value="PECTINESTERASE_1"/>
    <property type="match status" value="1"/>
</dbReference>
<dbReference type="PANTHER" id="PTHR31707">
    <property type="entry name" value="PECTINESTERASE"/>
    <property type="match status" value="1"/>
</dbReference>
<keyword evidence="9" id="KW-1015">Disulfide bond</keyword>
<feature type="domain" description="Pectinesterase inhibitor" evidence="13">
    <location>
        <begin position="51"/>
        <end position="213"/>
    </location>
</feature>
<dbReference type="SUPFAM" id="SSF101148">
    <property type="entry name" value="Plant invertase/pectin methylesterase inhibitor"/>
    <property type="match status" value="1"/>
</dbReference>
<comment type="catalytic activity">
    <reaction evidence="12">
        <text>[(1-&gt;4)-alpha-D-galacturonosyl methyl ester](n) + n H2O = [(1-&gt;4)-alpha-D-galacturonosyl](n) + n methanol + n H(+)</text>
        <dbReference type="Rhea" id="RHEA:22380"/>
        <dbReference type="Rhea" id="RHEA-COMP:14570"/>
        <dbReference type="Rhea" id="RHEA-COMP:14573"/>
        <dbReference type="ChEBI" id="CHEBI:15377"/>
        <dbReference type="ChEBI" id="CHEBI:15378"/>
        <dbReference type="ChEBI" id="CHEBI:17790"/>
        <dbReference type="ChEBI" id="CHEBI:140522"/>
        <dbReference type="ChEBI" id="CHEBI:140523"/>
        <dbReference type="EC" id="3.1.1.11"/>
    </reaction>
</comment>
<evidence type="ECO:0000256" key="1">
    <source>
        <dbReference type="ARBA" id="ARBA00004191"/>
    </source>
</evidence>
<dbReference type="GO" id="GO:0042545">
    <property type="term" value="P:cell wall modification"/>
    <property type="evidence" value="ECO:0007669"/>
    <property type="project" value="UniProtKB-UniRule"/>
</dbReference>
<dbReference type="GO" id="GO:0030599">
    <property type="term" value="F:pectinesterase activity"/>
    <property type="evidence" value="ECO:0007669"/>
    <property type="project" value="UniProtKB-UniRule"/>
</dbReference>
<dbReference type="InterPro" id="IPR018040">
    <property type="entry name" value="Pectinesterase_Tyr_AS"/>
</dbReference>
<keyword evidence="12" id="KW-0961">Cell wall biogenesis/degradation</keyword>
<evidence type="ECO:0000313" key="14">
    <source>
        <dbReference type="EMBL" id="CAI0470832.1"/>
    </source>
</evidence>
<dbReference type="EMBL" id="CAMGYJ010000009">
    <property type="protein sequence ID" value="CAI0470832.1"/>
    <property type="molecule type" value="Genomic_DNA"/>
</dbReference>
<dbReference type="PROSITE" id="PS00503">
    <property type="entry name" value="PECTINESTERASE_2"/>
    <property type="match status" value="1"/>
</dbReference>
<dbReference type="Gene3D" id="1.20.140.40">
    <property type="entry name" value="Invertase/pectin methylesterase inhibitor family protein"/>
    <property type="match status" value="1"/>
</dbReference>
<protein>
    <recommendedName>
        <fullName evidence="5 12">Pectinesterase</fullName>
        <ecNumber evidence="5 12">3.1.1.11</ecNumber>
    </recommendedName>
</protein>
<dbReference type="GO" id="GO:0004857">
    <property type="term" value="F:enzyme inhibitor activity"/>
    <property type="evidence" value="ECO:0007669"/>
    <property type="project" value="InterPro"/>
</dbReference>
<evidence type="ECO:0000256" key="8">
    <source>
        <dbReference type="ARBA" id="ARBA00023085"/>
    </source>
</evidence>
<dbReference type="InterPro" id="IPR033131">
    <property type="entry name" value="Pectinesterase_Asp_AS"/>
</dbReference>
<comment type="caution">
    <text evidence="14">The sequence shown here is derived from an EMBL/GenBank/DDBJ whole genome shotgun (WGS) entry which is preliminary data.</text>
</comment>
<keyword evidence="15" id="KW-1185">Reference proteome</keyword>
<evidence type="ECO:0000256" key="6">
    <source>
        <dbReference type="ARBA" id="ARBA00022512"/>
    </source>
</evidence>
<keyword evidence="7 12" id="KW-0378">Hydrolase</keyword>
<feature type="signal peptide" evidence="12">
    <location>
        <begin position="1"/>
        <end position="18"/>
    </location>
</feature>
<dbReference type="InterPro" id="IPR011050">
    <property type="entry name" value="Pectin_lyase_fold/virulence"/>
</dbReference>
<name>A0AAV0PK11_9ROSI</name>
<dbReference type="Proteomes" id="UP001154282">
    <property type="component" value="Unassembled WGS sequence"/>
</dbReference>
<evidence type="ECO:0000256" key="4">
    <source>
        <dbReference type="ARBA" id="ARBA00007786"/>
    </source>
</evidence>